<dbReference type="AlphaFoldDB" id="A0ABD0NSD5"/>
<evidence type="ECO:0000256" key="1">
    <source>
        <dbReference type="SAM" id="MobiDB-lite"/>
    </source>
</evidence>
<feature type="non-terminal residue" evidence="2">
    <location>
        <position position="1"/>
    </location>
</feature>
<keyword evidence="3" id="KW-1185">Reference proteome</keyword>
<evidence type="ECO:0000313" key="2">
    <source>
        <dbReference type="EMBL" id="KAL0164819.1"/>
    </source>
</evidence>
<gene>
    <name evidence="2" type="ORF">M9458_040572</name>
</gene>
<feature type="compositionally biased region" description="Basic and acidic residues" evidence="1">
    <location>
        <begin position="37"/>
        <end position="50"/>
    </location>
</feature>
<feature type="non-terminal residue" evidence="2">
    <location>
        <position position="75"/>
    </location>
</feature>
<accession>A0ABD0NSD5</accession>
<name>A0ABD0NSD5_CIRMR</name>
<feature type="region of interest" description="Disordered" evidence="1">
    <location>
        <begin position="17"/>
        <end position="75"/>
    </location>
</feature>
<organism evidence="2 3">
    <name type="scientific">Cirrhinus mrigala</name>
    <name type="common">Mrigala</name>
    <dbReference type="NCBI Taxonomy" id="683832"/>
    <lineage>
        <taxon>Eukaryota</taxon>
        <taxon>Metazoa</taxon>
        <taxon>Chordata</taxon>
        <taxon>Craniata</taxon>
        <taxon>Vertebrata</taxon>
        <taxon>Euteleostomi</taxon>
        <taxon>Actinopterygii</taxon>
        <taxon>Neopterygii</taxon>
        <taxon>Teleostei</taxon>
        <taxon>Ostariophysi</taxon>
        <taxon>Cypriniformes</taxon>
        <taxon>Cyprinidae</taxon>
        <taxon>Labeoninae</taxon>
        <taxon>Labeonini</taxon>
        <taxon>Cirrhinus</taxon>
    </lineage>
</organism>
<evidence type="ECO:0000313" key="3">
    <source>
        <dbReference type="Proteomes" id="UP001529510"/>
    </source>
</evidence>
<dbReference type="EMBL" id="JAMKFB020000020">
    <property type="protein sequence ID" value="KAL0164819.1"/>
    <property type="molecule type" value="Genomic_DNA"/>
</dbReference>
<proteinExistence type="predicted"/>
<reference evidence="2 3" key="1">
    <citation type="submission" date="2024-05" db="EMBL/GenBank/DDBJ databases">
        <title>Genome sequencing and assembly of Indian major carp, Cirrhinus mrigala (Hamilton, 1822).</title>
        <authorList>
            <person name="Mohindra V."/>
            <person name="Chowdhury L.M."/>
            <person name="Lal K."/>
            <person name="Jena J.K."/>
        </authorList>
    </citation>
    <scope>NUCLEOTIDE SEQUENCE [LARGE SCALE GENOMIC DNA]</scope>
    <source>
        <strain evidence="2">CM1030</strain>
        <tissue evidence="2">Blood</tissue>
    </source>
</reference>
<sequence length="75" mass="8552">ELDRYTPIESLTTLVMMDDEPGPSQSVPGDRLLPHQSETHRSPEEPDHHVIVIVSDTDSEGDHEEESEEEEEEEQ</sequence>
<feature type="compositionally biased region" description="Acidic residues" evidence="1">
    <location>
        <begin position="57"/>
        <end position="75"/>
    </location>
</feature>
<comment type="caution">
    <text evidence="2">The sequence shown here is derived from an EMBL/GenBank/DDBJ whole genome shotgun (WGS) entry which is preliminary data.</text>
</comment>
<dbReference type="Proteomes" id="UP001529510">
    <property type="component" value="Unassembled WGS sequence"/>
</dbReference>
<protein>
    <submittedName>
        <fullName evidence="2">Uncharacterized protein</fullName>
    </submittedName>
</protein>